<evidence type="ECO:0000259" key="9">
    <source>
        <dbReference type="Pfam" id="PF00266"/>
    </source>
</evidence>
<reference evidence="10 11" key="1">
    <citation type="journal article" date="2015" name="Nature">
        <title>rRNA introns, odd ribosomes, and small enigmatic genomes across a large radiation of phyla.</title>
        <authorList>
            <person name="Brown C.T."/>
            <person name="Hug L.A."/>
            <person name="Thomas B.C."/>
            <person name="Sharon I."/>
            <person name="Castelle C.J."/>
            <person name="Singh A."/>
            <person name="Wilkins M.J."/>
            <person name="Williams K.H."/>
            <person name="Banfield J.F."/>
        </authorList>
    </citation>
    <scope>NUCLEOTIDE SEQUENCE [LARGE SCALE GENOMIC DNA]</scope>
</reference>
<evidence type="ECO:0000256" key="6">
    <source>
        <dbReference type="ARBA" id="ARBA00023004"/>
    </source>
</evidence>
<dbReference type="GO" id="GO:0046872">
    <property type="term" value="F:metal ion binding"/>
    <property type="evidence" value="ECO:0007669"/>
    <property type="project" value="UniProtKB-KW"/>
</dbReference>
<dbReference type="GO" id="GO:0031071">
    <property type="term" value="F:cysteine desulfurase activity"/>
    <property type="evidence" value="ECO:0007669"/>
    <property type="project" value="UniProtKB-EC"/>
</dbReference>
<dbReference type="PATRIC" id="fig|1618608.3.peg.338"/>
<keyword evidence="6" id="KW-0408">Iron</keyword>
<dbReference type="PIRSF" id="PIRSF005572">
    <property type="entry name" value="NifS"/>
    <property type="match status" value="1"/>
</dbReference>
<name>A0A0G1WPW3_9BACT</name>
<evidence type="ECO:0000256" key="3">
    <source>
        <dbReference type="ARBA" id="ARBA00022679"/>
    </source>
</evidence>
<accession>A0A0G1WPW3</accession>
<dbReference type="Gene3D" id="3.90.1150.10">
    <property type="entry name" value="Aspartate Aminotransferase, domain 1"/>
    <property type="match status" value="1"/>
</dbReference>
<keyword evidence="7" id="KW-0411">Iron-sulfur</keyword>
<keyword evidence="10" id="KW-0032">Aminotransferase</keyword>
<gene>
    <name evidence="10" type="ORF">UY61_C0021G0013</name>
</gene>
<dbReference type="Proteomes" id="UP000034201">
    <property type="component" value="Unassembled WGS sequence"/>
</dbReference>
<sequence length="377" mass="41051">MEFFRPRPISNGMKEIYLDYAATTPLDPDVKEAMAPYWDKEFGNPSSLHPLGVRAKEAIERSRKSVASILNARPEEIIFTGSGTEAANLAIFGVLRPAKTGHIVLTPIEHHAVLEPLGALGEQGYAVTFVSVDEYGRVDPDDVFRALRKDTLLVAVMYANNEIGTIEPIADIGKRIKRFKKENGIQPNGVDMLALNASKIYGPKGVGALWARKGISLTPLLYGGGQEHGLRSGTENVPGIVGLARALEIADSEREKESARVSALRDYFFGELKKNFPESRINGHLTERLANNVNVSFQDIEGDAFVVYLGEKGVFASTGSACSSVSLEPSHVLEAIKCPSEFLQGSVRFTLGRATEKKDIDRAIAALAEVLSILQKK</sequence>
<comment type="caution">
    <text evidence="10">The sequence shown here is derived from an EMBL/GenBank/DDBJ whole genome shotgun (WGS) entry which is preliminary data.</text>
</comment>
<keyword evidence="5" id="KW-0663">Pyridoxal phosphate</keyword>
<feature type="domain" description="Aminotransferase class V" evidence="9">
    <location>
        <begin position="16"/>
        <end position="362"/>
    </location>
</feature>
<dbReference type="InterPro" id="IPR015424">
    <property type="entry name" value="PyrdxlP-dep_Trfase"/>
</dbReference>
<dbReference type="EMBL" id="LCQQ01000021">
    <property type="protein sequence ID" value="KKW20841.1"/>
    <property type="molecule type" value="Genomic_DNA"/>
</dbReference>
<dbReference type="Gene3D" id="1.10.260.50">
    <property type="match status" value="1"/>
</dbReference>
<comment type="similarity">
    <text evidence="2">Belongs to the class-V pyridoxal-phosphate-dependent aminotransferase family. NifS/IscS subfamily.</text>
</comment>
<keyword evidence="3 10" id="KW-0808">Transferase</keyword>
<dbReference type="InterPro" id="IPR016454">
    <property type="entry name" value="Cysteine_dSase"/>
</dbReference>
<evidence type="ECO:0000256" key="2">
    <source>
        <dbReference type="ARBA" id="ARBA00006490"/>
    </source>
</evidence>
<dbReference type="PANTHER" id="PTHR11601:SF34">
    <property type="entry name" value="CYSTEINE DESULFURASE"/>
    <property type="match status" value="1"/>
</dbReference>
<dbReference type="PANTHER" id="PTHR11601">
    <property type="entry name" value="CYSTEINE DESULFURYLASE FAMILY MEMBER"/>
    <property type="match status" value="1"/>
</dbReference>
<dbReference type="InterPro" id="IPR000192">
    <property type="entry name" value="Aminotrans_V_dom"/>
</dbReference>
<evidence type="ECO:0000256" key="5">
    <source>
        <dbReference type="ARBA" id="ARBA00022898"/>
    </source>
</evidence>
<comment type="cofactor">
    <cofactor evidence="1">
        <name>pyridoxal 5'-phosphate</name>
        <dbReference type="ChEBI" id="CHEBI:597326"/>
    </cofactor>
</comment>
<keyword evidence="4" id="KW-0479">Metal-binding</keyword>
<dbReference type="GO" id="GO:0051536">
    <property type="term" value="F:iron-sulfur cluster binding"/>
    <property type="evidence" value="ECO:0007669"/>
    <property type="project" value="UniProtKB-KW"/>
</dbReference>
<evidence type="ECO:0000313" key="11">
    <source>
        <dbReference type="Proteomes" id="UP000034201"/>
    </source>
</evidence>
<evidence type="ECO:0000313" key="10">
    <source>
        <dbReference type="EMBL" id="KKW20841.1"/>
    </source>
</evidence>
<evidence type="ECO:0000256" key="4">
    <source>
        <dbReference type="ARBA" id="ARBA00022723"/>
    </source>
</evidence>
<comment type="catalytic activity">
    <reaction evidence="8">
        <text>(sulfur carrier)-H + L-cysteine = (sulfur carrier)-SH + L-alanine</text>
        <dbReference type="Rhea" id="RHEA:43892"/>
        <dbReference type="Rhea" id="RHEA-COMP:14737"/>
        <dbReference type="Rhea" id="RHEA-COMP:14739"/>
        <dbReference type="ChEBI" id="CHEBI:29917"/>
        <dbReference type="ChEBI" id="CHEBI:35235"/>
        <dbReference type="ChEBI" id="CHEBI:57972"/>
        <dbReference type="ChEBI" id="CHEBI:64428"/>
        <dbReference type="EC" id="2.8.1.7"/>
    </reaction>
</comment>
<dbReference type="GO" id="GO:0008483">
    <property type="term" value="F:transaminase activity"/>
    <property type="evidence" value="ECO:0007669"/>
    <property type="project" value="UniProtKB-KW"/>
</dbReference>
<dbReference type="Gene3D" id="3.40.640.10">
    <property type="entry name" value="Type I PLP-dependent aspartate aminotransferase-like (Major domain)"/>
    <property type="match status" value="1"/>
</dbReference>
<evidence type="ECO:0000256" key="8">
    <source>
        <dbReference type="ARBA" id="ARBA00050776"/>
    </source>
</evidence>
<evidence type="ECO:0000256" key="7">
    <source>
        <dbReference type="ARBA" id="ARBA00023014"/>
    </source>
</evidence>
<dbReference type="InterPro" id="IPR015421">
    <property type="entry name" value="PyrdxlP-dep_Trfase_major"/>
</dbReference>
<organism evidence="10 11">
    <name type="scientific">Candidatus Adlerbacteria bacterium GW2011_GWC1_50_9</name>
    <dbReference type="NCBI Taxonomy" id="1618608"/>
    <lineage>
        <taxon>Bacteria</taxon>
        <taxon>Candidatus Adleribacteriota</taxon>
    </lineage>
</organism>
<dbReference type="EC" id="2.8.1.7" evidence="10"/>
<dbReference type="Pfam" id="PF00266">
    <property type="entry name" value="Aminotran_5"/>
    <property type="match status" value="1"/>
</dbReference>
<dbReference type="InterPro" id="IPR015422">
    <property type="entry name" value="PyrdxlP-dep_Trfase_small"/>
</dbReference>
<protein>
    <submittedName>
        <fullName evidence="10">Aminotransferase, class V, cysteine desulfurase</fullName>
        <ecNumber evidence="10">2.8.1.7</ecNumber>
    </submittedName>
</protein>
<dbReference type="AlphaFoldDB" id="A0A0G1WPW3"/>
<dbReference type="SUPFAM" id="SSF53383">
    <property type="entry name" value="PLP-dependent transferases"/>
    <property type="match status" value="1"/>
</dbReference>
<evidence type="ECO:0000256" key="1">
    <source>
        <dbReference type="ARBA" id="ARBA00001933"/>
    </source>
</evidence>
<proteinExistence type="inferred from homology"/>